<evidence type="ECO:0000256" key="1">
    <source>
        <dbReference type="SAM" id="MobiDB-lite"/>
    </source>
</evidence>
<feature type="compositionally biased region" description="Polar residues" evidence="1">
    <location>
        <begin position="104"/>
        <end position="114"/>
    </location>
</feature>
<feature type="region of interest" description="Disordered" evidence="1">
    <location>
        <begin position="1"/>
        <end position="364"/>
    </location>
</feature>
<dbReference type="PANTHER" id="PTHR33472:SF24">
    <property type="entry name" value="VEGETATIVE CELL WALL PROTEIN GP1-LIKE"/>
    <property type="match status" value="1"/>
</dbReference>
<feature type="compositionally biased region" description="Polar residues" evidence="1">
    <location>
        <begin position="261"/>
        <end position="276"/>
    </location>
</feature>
<dbReference type="GeneID" id="111496164"/>
<dbReference type="KEGG" id="cmax:111496164"/>
<protein>
    <submittedName>
        <fullName evidence="3">Cell wall protein RBR3-like</fullName>
    </submittedName>
</protein>
<dbReference type="Proteomes" id="UP000504608">
    <property type="component" value="Unplaced"/>
</dbReference>
<feature type="compositionally biased region" description="Low complexity" evidence="1">
    <location>
        <begin position="186"/>
        <end position="201"/>
    </location>
</feature>
<feature type="compositionally biased region" description="Polar residues" evidence="1">
    <location>
        <begin position="569"/>
        <end position="581"/>
    </location>
</feature>
<sequence>MTYRQFRFRLPWQSIKASSRPENESSTRSSEPTDEAETSNSAADTVPYMQHLPLQSHETKPELSPLESAQAPERSETMLPSKSHKKAKVHSQPSSHSRAKKQTRTATKPPSASKVTPQSSVSSNKSPTTSAKASPSHDASKPSSSAGKVSPSHDTSKLSSPAGKGKVSPSRDTSMPSPPAGKAFPSRDASQPSSAAAAAPRSHIRSKPPSPSQTSSKNHLHSKQTSQSRLKADSQPSSPSRPAFSPQASSIPRSPSHENSRQQPSKKASRVQSPSHLSSKATAQSTSQQLTESPATIGDQTTKRVVSHPADQSPRARCKSKENQVQTKSKQSPKPDLKPVEFKASKHQPETMEEFISKNTSYPLSNEDFSEIPIIIDETIENGPEPSLESQTESQESKEIKSYEEDLEKTTNALQINASKSKLITSAEITSPFEPENSDSQQEGTMEDLPKAFQTLNIKYPEENPKSFTTLTGDNKGASMHLISGEATKESSIHIHRQYKSDPDKVPESSTDIEGNSNEETPQDSKTEEDPPLELYININVQGINNSLLSNSSFTENNPGIKLKFVPQQTKSENKPHSLQAQKAKYTAKHTENHTYEPTVRRRCLGGLLMESSDSDGDNSEKPRRHGCRYRGSFEGK</sequence>
<feature type="region of interest" description="Disordered" evidence="1">
    <location>
        <begin position="569"/>
        <end position="637"/>
    </location>
</feature>
<dbReference type="RefSeq" id="XP_023002262.1">
    <property type="nucleotide sequence ID" value="XM_023146494.1"/>
</dbReference>
<reference evidence="3" key="1">
    <citation type="submission" date="2025-08" db="UniProtKB">
        <authorList>
            <consortium name="RefSeq"/>
        </authorList>
    </citation>
    <scope>IDENTIFICATION</scope>
    <source>
        <tissue evidence="3">Young leaves</tissue>
    </source>
</reference>
<evidence type="ECO:0000313" key="3">
    <source>
        <dbReference type="RefSeq" id="XP_023002262.1"/>
    </source>
</evidence>
<feature type="compositionally biased region" description="Basic and acidic residues" evidence="1">
    <location>
        <begin position="333"/>
        <end position="350"/>
    </location>
</feature>
<feature type="region of interest" description="Disordered" evidence="1">
    <location>
        <begin position="481"/>
        <end position="532"/>
    </location>
</feature>
<evidence type="ECO:0000313" key="2">
    <source>
        <dbReference type="Proteomes" id="UP000504608"/>
    </source>
</evidence>
<feature type="compositionally biased region" description="Polar residues" evidence="1">
    <location>
        <begin position="323"/>
        <end position="332"/>
    </location>
</feature>
<feature type="compositionally biased region" description="Polar residues" evidence="1">
    <location>
        <begin position="508"/>
        <end position="520"/>
    </location>
</feature>
<feature type="compositionally biased region" description="Low complexity" evidence="1">
    <location>
        <begin position="277"/>
        <end position="293"/>
    </location>
</feature>
<organism evidence="2 3">
    <name type="scientific">Cucurbita maxima</name>
    <name type="common">Pumpkin</name>
    <name type="synonym">Winter squash</name>
    <dbReference type="NCBI Taxonomy" id="3661"/>
    <lineage>
        <taxon>Eukaryota</taxon>
        <taxon>Viridiplantae</taxon>
        <taxon>Streptophyta</taxon>
        <taxon>Embryophyta</taxon>
        <taxon>Tracheophyta</taxon>
        <taxon>Spermatophyta</taxon>
        <taxon>Magnoliopsida</taxon>
        <taxon>eudicotyledons</taxon>
        <taxon>Gunneridae</taxon>
        <taxon>Pentapetalae</taxon>
        <taxon>rosids</taxon>
        <taxon>fabids</taxon>
        <taxon>Cucurbitales</taxon>
        <taxon>Cucurbitaceae</taxon>
        <taxon>Cucurbiteae</taxon>
        <taxon>Cucurbita</taxon>
    </lineage>
</organism>
<feature type="compositionally biased region" description="Low complexity" evidence="1">
    <location>
        <begin position="115"/>
        <end position="146"/>
    </location>
</feature>
<dbReference type="AlphaFoldDB" id="A0A6J1KJ10"/>
<accession>A0A6J1KJ10</accession>
<proteinExistence type="predicted"/>
<feature type="compositionally biased region" description="Polar residues" evidence="1">
    <location>
        <begin position="223"/>
        <end position="253"/>
    </location>
</feature>
<dbReference type="PANTHER" id="PTHR33472">
    <property type="entry name" value="OS01G0106600 PROTEIN"/>
    <property type="match status" value="1"/>
</dbReference>
<name>A0A6J1KJ10_CUCMA</name>
<feature type="region of interest" description="Disordered" evidence="1">
    <location>
        <begin position="379"/>
        <end position="446"/>
    </location>
</feature>
<dbReference type="OrthoDB" id="1709592at2759"/>
<gene>
    <name evidence="3" type="primary">LOC111496164</name>
</gene>
<feature type="compositionally biased region" description="Polar residues" evidence="1">
    <location>
        <begin position="410"/>
        <end position="429"/>
    </location>
</feature>
<keyword evidence="2" id="KW-1185">Reference proteome</keyword>
<feature type="compositionally biased region" description="Basic and acidic residues" evidence="1">
    <location>
        <begin position="487"/>
        <end position="507"/>
    </location>
</feature>
<feature type="compositionally biased region" description="Basic and acidic residues" evidence="1">
    <location>
        <begin position="395"/>
        <end position="404"/>
    </location>
</feature>